<feature type="domain" description="HTH myb-type" evidence="6">
    <location>
        <begin position="6"/>
        <end position="62"/>
    </location>
</feature>
<dbReference type="PANTHER" id="PTHR10641:SF1387">
    <property type="entry name" value="OS08G0486300 PROTEIN"/>
    <property type="match status" value="1"/>
</dbReference>
<dbReference type="InterPro" id="IPR017930">
    <property type="entry name" value="Myb_dom"/>
</dbReference>
<evidence type="ECO:0000256" key="2">
    <source>
        <dbReference type="ARBA" id="ARBA00022737"/>
    </source>
</evidence>
<sequence>MVKSPKNGVKKGAWSEQEDKILINYIEKHGKGNWPTLSKQAGLNRCGKSCRLRWNNYLKPGIKRGGFSEEEEATIIALRHELGNKWSRIASQLPGRTDNEIKNFCNTHLRKKLLRMSTNPQTHKPITDLNLLGHLSQAEHQLLSVSNLHPFMNPYNLKAAALSLQTINGNELIKIQIQMQILQKMLQIVIPYPLQYTLGNLSLDQLTLLNQFFDPLQAQSMIADFTNISPLLLNQQQLSISEPFPCFDCEIIPGPFLDDHHVKDSEYSLPSLVSVNPESFTVNQMESFTGAPDNCYVFNAWENLVEEEASRAVVLS</sequence>
<dbReference type="AlphaFoldDB" id="A0ABD2XZK1"/>
<evidence type="ECO:0000256" key="4">
    <source>
        <dbReference type="ARBA" id="ARBA00023242"/>
    </source>
</evidence>
<gene>
    <name evidence="7" type="ORF">ACH5RR_039039</name>
</gene>
<dbReference type="Gene3D" id="1.10.10.60">
    <property type="entry name" value="Homeodomain-like"/>
    <property type="match status" value="2"/>
</dbReference>
<feature type="domain" description="Myb-like" evidence="5">
    <location>
        <begin position="59"/>
        <end position="109"/>
    </location>
</feature>
<dbReference type="Pfam" id="PF00249">
    <property type="entry name" value="Myb_DNA-binding"/>
    <property type="match status" value="2"/>
</dbReference>
<dbReference type="SMART" id="SM00717">
    <property type="entry name" value="SANT"/>
    <property type="match status" value="2"/>
</dbReference>
<dbReference type="GO" id="GO:0003677">
    <property type="term" value="F:DNA binding"/>
    <property type="evidence" value="ECO:0007669"/>
    <property type="project" value="UniProtKB-KW"/>
</dbReference>
<keyword evidence="4" id="KW-0539">Nucleus</keyword>
<dbReference type="InterPro" id="IPR009057">
    <property type="entry name" value="Homeodomain-like_sf"/>
</dbReference>
<protein>
    <submittedName>
        <fullName evidence="7">Uncharacterized protein</fullName>
    </submittedName>
</protein>
<evidence type="ECO:0000259" key="5">
    <source>
        <dbReference type="PROSITE" id="PS50090"/>
    </source>
</evidence>
<feature type="domain" description="HTH myb-type" evidence="6">
    <location>
        <begin position="63"/>
        <end position="113"/>
    </location>
</feature>
<evidence type="ECO:0000313" key="8">
    <source>
        <dbReference type="Proteomes" id="UP001630127"/>
    </source>
</evidence>
<feature type="domain" description="Myb-like" evidence="5">
    <location>
        <begin position="6"/>
        <end position="58"/>
    </location>
</feature>
<dbReference type="PROSITE" id="PS51294">
    <property type="entry name" value="HTH_MYB"/>
    <property type="match status" value="2"/>
</dbReference>
<dbReference type="FunFam" id="1.10.10.60:FF:000001">
    <property type="entry name" value="MYB-related transcription factor"/>
    <property type="match status" value="1"/>
</dbReference>
<evidence type="ECO:0000313" key="7">
    <source>
        <dbReference type="EMBL" id="KAL3499946.1"/>
    </source>
</evidence>
<keyword evidence="3" id="KW-0238">DNA-binding</keyword>
<dbReference type="PANTHER" id="PTHR10641">
    <property type="entry name" value="MYB FAMILY TRANSCRIPTION FACTOR"/>
    <property type="match status" value="1"/>
</dbReference>
<evidence type="ECO:0000259" key="6">
    <source>
        <dbReference type="PROSITE" id="PS51294"/>
    </source>
</evidence>
<keyword evidence="8" id="KW-1185">Reference proteome</keyword>
<dbReference type="Proteomes" id="UP001630127">
    <property type="component" value="Unassembled WGS sequence"/>
</dbReference>
<name>A0ABD2XZK1_9GENT</name>
<dbReference type="GO" id="GO:0005634">
    <property type="term" value="C:nucleus"/>
    <property type="evidence" value="ECO:0007669"/>
    <property type="project" value="UniProtKB-SubCell"/>
</dbReference>
<proteinExistence type="predicted"/>
<evidence type="ECO:0000256" key="1">
    <source>
        <dbReference type="ARBA" id="ARBA00004123"/>
    </source>
</evidence>
<dbReference type="InterPro" id="IPR001005">
    <property type="entry name" value="SANT/Myb"/>
</dbReference>
<dbReference type="EMBL" id="JBJUIK010000016">
    <property type="protein sequence ID" value="KAL3499946.1"/>
    <property type="molecule type" value="Genomic_DNA"/>
</dbReference>
<reference evidence="7 8" key="1">
    <citation type="submission" date="2024-11" db="EMBL/GenBank/DDBJ databases">
        <title>A near-complete genome assembly of Cinchona calisaya.</title>
        <authorList>
            <person name="Lian D.C."/>
            <person name="Zhao X.W."/>
            <person name="Wei L."/>
        </authorList>
    </citation>
    <scope>NUCLEOTIDE SEQUENCE [LARGE SCALE GENOMIC DNA]</scope>
    <source>
        <tissue evidence="7">Nenye</tissue>
    </source>
</reference>
<keyword evidence="2" id="KW-0677">Repeat</keyword>
<comment type="subcellular location">
    <subcellularLocation>
        <location evidence="1">Nucleus</location>
    </subcellularLocation>
</comment>
<dbReference type="CDD" id="cd00167">
    <property type="entry name" value="SANT"/>
    <property type="match status" value="2"/>
</dbReference>
<dbReference type="InterPro" id="IPR015495">
    <property type="entry name" value="Myb_TF_plants"/>
</dbReference>
<dbReference type="PROSITE" id="PS50090">
    <property type="entry name" value="MYB_LIKE"/>
    <property type="match status" value="2"/>
</dbReference>
<accession>A0ABD2XZK1</accession>
<comment type="caution">
    <text evidence="7">The sequence shown here is derived from an EMBL/GenBank/DDBJ whole genome shotgun (WGS) entry which is preliminary data.</text>
</comment>
<organism evidence="7 8">
    <name type="scientific">Cinchona calisaya</name>
    <dbReference type="NCBI Taxonomy" id="153742"/>
    <lineage>
        <taxon>Eukaryota</taxon>
        <taxon>Viridiplantae</taxon>
        <taxon>Streptophyta</taxon>
        <taxon>Embryophyta</taxon>
        <taxon>Tracheophyta</taxon>
        <taxon>Spermatophyta</taxon>
        <taxon>Magnoliopsida</taxon>
        <taxon>eudicotyledons</taxon>
        <taxon>Gunneridae</taxon>
        <taxon>Pentapetalae</taxon>
        <taxon>asterids</taxon>
        <taxon>lamiids</taxon>
        <taxon>Gentianales</taxon>
        <taxon>Rubiaceae</taxon>
        <taxon>Cinchonoideae</taxon>
        <taxon>Cinchoneae</taxon>
        <taxon>Cinchona</taxon>
    </lineage>
</organism>
<dbReference type="SUPFAM" id="SSF46689">
    <property type="entry name" value="Homeodomain-like"/>
    <property type="match status" value="1"/>
</dbReference>
<evidence type="ECO:0000256" key="3">
    <source>
        <dbReference type="ARBA" id="ARBA00023125"/>
    </source>
</evidence>